<evidence type="ECO:0000313" key="2">
    <source>
        <dbReference type="Proteomes" id="UP001500418"/>
    </source>
</evidence>
<proteinExistence type="predicted"/>
<dbReference type="Proteomes" id="UP001500418">
    <property type="component" value="Unassembled WGS sequence"/>
</dbReference>
<reference evidence="1 2" key="1">
    <citation type="journal article" date="2019" name="Int. J. Syst. Evol. Microbiol.">
        <title>The Global Catalogue of Microorganisms (GCM) 10K type strain sequencing project: providing services to taxonomists for standard genome sequencing and annotation.</title>
        <authorList>
            <consortium name="The Broad Institute Genomics Platform"/>
            <consortium name="The Broad Institute Genome Sequencing Center for Infectious Disease"/>
            <person name="Wu L."/>
            <person name="Ma J."/>
        </authorList>
    </citation>
    <scope>NUCLEOTIDE SEQUENCE [LARGE SCALE GENOMIC DNA]</scope>
    <source>
        <strain evidence="1 2">JCM 11444</strain>
    </source>
</reference>
<comment type="caution">
    <text evidence="1">The sequence shown here is derived from an EMBL/GenBank/DDBJ whole genome shotgun (WGS) entry which is preliminary data.</text>
</comment>
<gene>
    <name evidence="1" type="ORF">GCM10009575_033960</name>
</gene>
<evidence type="ECO:0000313" key="1">
    <source>
        <dbReference type="EMBL" id="GAA0930284.1"/>
    </source>
</evidence>
<organism evidence="1 2">
    <name type="scientific">Streptomyces rhizosphaericus</name>
    <dbReference type="NCBI Taxonomy" id="114699"/>
    <lineage>
        <taxon>Bacteria</taxon>
        <taxon>Bacillati</taxon>
        <taxon>Actinomycetota</taxon>
        <taxon>Actinomycetes</taxon>
        <taxon>Kitasatosporales</taxon>
        <taxon>Streptomycetaceae</taxon>
        <taxon>Streptomyces</taxon>
        <taxon>Streptomyces violaceusniger group</taxon>
    </lineage>
</organism>
<name>A0ABN1PM63_9ACTN</name>
<sequence length="55" mass="5882">MRVLRLAPVLNRPRTARGEGRMPACRGIWLSAIDTECVTGLTDNGLKASCTPAGK</sequence>
<accession>A0ABN1PM63</accession>
<keyword evidence="2" id="KW-1185">Reference proteome</keyword>
<dbReference type="EMBL" id="BAAAID010000019">
    <property type="protein sequence ID" value="GAA0930284.1"/>
    <property type="molecule type" value="Genomic_DNA"/>
</dbReference>
<protein>
    <submittedName>
        <fullName evidence="1">Uncharacterized protein</fullName>
    </submittedName>
</protein>